<evidence type="ECO:0000313" key="3">
    <source>
        <dbReference type="Proteomes" id="UP000281738"/>
    </source>
</evidence>
<reference evidence="2 3" key="1">
    <citation type="submission" date="2018-11" db="EMBL/GenBank/DDBJ databases">
        <title>Sequencing the genomes of 1000 actinobacteria strains.</title>
        <authorList>
            <person name="Klenk H.-P."/>
        </authorList>
    </citation>
    <scope>NUCLEOTIDE SEQUENCE [LARGE SCALE GENOMIC DNA]</scope>
    <source>
        <strain evidence="2 3">DSM 12652</strain>
    </source>
</reference>
<dbReference type="RefSeq" id="WP_123391353.1">
    <property type="nucleotide sequence ID" value="NZ_RKHO01000001.1"/>
</dbReference>
<feature type="compositionally biased region" description="Basic and acidic residues" evidence="1">
    <location>
        <begin position="90"/>
        <end position="100"/>
    </location>
</feature>
<keyword evidence="3" id="KW-1185">Reference proteome</keyword>
<accession>A0A3N2CW20</accession>
<evidence type="ECO:0000256" key="1">
    <source>
        <dbReference type="SAM" id="MobiDB-lite"/>
    </source>
</evidence>
<comment type="caution">
    <text evidence="2">The sequence shown here is derived from an EMBL/GenBank/DDBJ whole genome shotgun (WGS) entry which is preliminary data.</text>
</comment>
<dbReference type="Proteomes" id="UP000281738">
    <property type="component" value="Unassembled WGS sequence"/>
</dbReference>
<sequence length="112" mass="11813">MTAPVPEVDPGLLEVLAARLSELDIERGNELATHLARAVQAHVEGRVEAAVVGALEGAAAAVEGVTRNHTFGDWSDAEQHCLTIAARIVREQAPDARRSPETASTPDGGREL</sequence>
<proteinExistence type="predicted"/>
<feature type="region of interest" description="Disordered" evidence="1">
    <location>
        <begin position="90"/>
        <end position="112"/>
    </location>
</feature>
<dbReference type="AlphaFoldDB" id="A0A3N2CW20"/>
<organism evidence="2 3">
    <name type="scientific">Nocardioides aurantiacus</name>
    <dbReference type="NCBI Taxonomy" id="86796"/>
    <lineage>
        <taxon>Bacteria</taxon>
        <taxon>Bacillati</taxon>
        <taxon>Actinomycetota</taxon>
        <taxon>Actinomycetes</taxon>
        <taxon>Propionibacteriales</taxon>
        <taxon>Nocardioidaceae</taxon>
        <taxon>Nocardioides</taxon>
    </lineage>
</organism>
<evidence type="ECO:0000313" key="2">
    <source>
        <dbReference type="EMBL" id="ROR91745.1"/>
    </source>
</evidence>
<protein>
    <submittedName>
        <fullName evidence="2">Uncharacterized protein</fullName>
    </submittedName>
</protein>
<dbReference type="EMBL" id="RKHO01000001">
    <property type="protein sequence ID" value="ROR91745.1"/>
    <property type="molecule type" value="Genomic_DNA"/>
</dbReference>
<name>A0A3N2CW20_9ACTN</name>
<gene>
    <name evidence="2" type="ORF">EDD33_2620</name>
</gene>